<dbReference type="Pfam" id="PF17759">
    <property type="entry name" value="tRNA_synthFbeta"/>
    <property type="match status" value="1"/>
</dbReference>
<dbReference type="GO" id="GO:0005524">
    <property type="term" value="F:ATP binding"/>
    <property type="evidence" value="ECO:0007669"/>
    <property type="project" value="UniProtKB-KW"/>
</dbReference>
<feature type="domain" description="B5" evidence="21">
    <location>
        <begin position="390"/>
        <end position="466"/>
    </location>
</feature>
<keyword evidence="7" id="KW-0963">Cytoplasm</keyword>
<evidence type="ECO:0000256" key="11">
    <source>
        <dbReference type="ARBA" id="ARBA00022741"/>
    </source>
</evidence>
<dbReference type="SUPFAM" id="SSF50249">
    <property type="entry name" value="Nucleic acid-binding proteins"/>
    <property type="match status" value="1"/>
</dbReference>
<dbReference type="PANTHER" id="PTHR10947">
    <property type="entry name" value="PHENYLALANYL-TRNA SYNTHETASE BETA CHAIN AND LEUCINE-RICH REPEAT-CONTAINING PROTEIN 47"/>
    <property type="match status" value="1"/>
</dbReference>
<evidence type="ECO:0000259" key="20">
    <source>
        <dbReference type="PROSITE" id="PS51447"/>
    </source>
</evidence>
<dbReference type="Gene3D" id="3.30.56.10">
    <property type="match status" value="2"/>
</dbReference>
<comment type="catalytic activity">
    <reaction evidence="18">
        <text>tRNA(Phe) + L-phenylalanine + ATP = L-phenylalanyl-tRNA(Phe) + AMP + diphosphate + H(+)</text>
        <dbReference type="Rhea" id="RHEA:19413"/>
        <dbReference type="Rhea" id="RHEA-COMP:9668"/>
        <dbReference type="Rhea" id="RHEA-COMP:9699"/>
        <dbReference type="ChEBI" id="CHEBI:15378"/>
        <dbReference type="ChEBI" id="CHEBI:30616"/>
        <dbReference type="ChEBI" id="CHEBI:33019"/>
        <dbReference type="ChEBI" id="CHEBI:58095"/>
        <dbReference type="ChEBI" id="CHEBI:78442"/>
        <dbReference type="ChEBI" id="CHEBI:78531"/>
        <dbReference type="ChEBI" id="CHEBI:456215"/>
        <dbReference type="EC" id="6.1.1.20"/>
    </reaction>
</comment>
<keyword evidence="14" id="KW-0694">RNA-binding</keyword>
<dbReference type="SMART" id="SM00874">
    <property type="entry name" value="B5"/>
    <property type="match status" value="1"/>
</dbReference>
<proteinExistence type="inferred from homology"/>
<dbReference type="HAMAP" id="MF_00283">
    <property type="entry name" value="Phe_tRNA_synth_beta1"/>
    <property type="match status" value="1"/>
</dbReference>
<dbReference type="InterPro" id="IPR009061">
    <property type="entry name" value="DNA-bd_dom_put_sf"/>
</dbReference>
<dbReference type="PROSITE" id="PS51483">
    <property type="entry name" value="B5"/>
    <property type="match status" value="1"/>
</dbReference>
<evidence type="ECO:0000256" key="14">
    <source>
        <dbReference type="ARBA" id="ARBA00022884"/>
    </source>
</evidence>
<evidence type="ECO:0000256" key="15">
    <source>
        <dbReference type="ARBA" id="ARBA00022917"/>
    </source>
</evidence>
<accession>A0A1W1CEU8</accession>
<dbReference type="EMBL" id="FPHG01000066">
    <property type="protein sequence ID" value="SFV64368.1"/>
    <property type="molecule type" value="Genomic_DNA"/>
</dbReference>
<dbReference type="NCBIfam" id="TIGR00472">
    <property type="entry name" value="pheT_bact"/>
    <property type="match status" value="1"/>
</dbReference>
<evidence type="ECO:0000256" key="5">
    <source>
        <dbReference type="ARBA" id="ARBA00012814"/>
    </source>
</evidence>
<dbReference type="Gene3D" id="3.30.930.10">
    <property type="entry name" value="Bira Bifunctional Protein, Domain 2"/>
    <property type="match status" value="1"/>
</dbReference>
<evidence type="ECO:0000256" key="2">
    <source>
        <dbReference type="ARBA" id="ARBA00004496"/>
    </source>
</evidence>
<dbReference type="Pfam" id="PF03147">
    <property type="entry name" value="FDX-ACB"/>
    <property type="match status" value="1"/>
</dbReference>
<dbReference type="GO" id="GO:0000287">
    <property type="term" value="F:magnesium ion binding"/>
    <property type="evidence" value="ECO:0007669"/>
    <property type="project" value="InterPro"/>
</dbReference>
<protein>
    <recommendedName>
        <fullName evidence="6">Phenylalanine--tRNA ligase beta subunit</fullName>
        <ecNumber evidence="5">6.1.1.20</ecNumber>
    </recommendedName>
    <alternativeName>
        <fullName evidence="17">Phenylalanyl-tRNA synthetase beta subunit</fullName>
    </alternativeName>
</protein>
<dbReference type="InterPro" id="IPR004532">
    <property type="entry name" value="Phe-tRNA-ligase_IIc_bsu_bact"/>
</dbReference>
<comment type="similarity">
    <text evidence="3">Belongs to the phenylalanyl-tRNA synthetase beta subunit family. Type 1 subfamily.</text>
</comment>
<evidence type="ECO:0000256" key="18">
    <source>
        <dbReference type="ARBA" id="ARBA00049255"/>
    </source>
</evidence>
<dbReference type="GO" id="GO:0004826">
    <property type="term" value="F:phenylalanine-tRNA ligase activity"/>
    <property type="evidence" value="ECO:0007669"/>
    <property type="project" value="UniProtKB-EC"/>
</dbReference>
<dbReference type="InterPro" id="IPR036690">
    <property type="entry name" value="Fdx_antiC-bd_sf"/>
</dbReference>
<dbReference type="Gene3D" id="3.30.70.380">
    <property type="entry name" value="Ferrodoxin-fold anticodon-binding domain"/>
    <property type="match status" value="1"/>
</dbReference>
<evidence type="ECO:0000256" key="1">
    <source>
        <dbReference type="ARBA" id="ARBA00001946"/>
    </source>
</evidence>
<dbReference type="NCBIfam" id="NF045760">
    <property type="entry name" value="YtpR"/>
    <property type="match status" value="1"/>
</dbReference>
<dbReference type="Pfam" id="PF03484">
    <property type="entry name" value="B5"/>
    <property type="match status" value="1"/>
</dbReference>
<dbReference type="InterPro" id="IPR005147">
    <property type="entry name" value="tRNA_synthase_B5-dom"/>
</dbReference>
<dbReference type="InterPro" id="IPR045060">
    <property type="entry name" value="Phe-tRNA-ligase_IIc_bsu"/>
</dbReference>
<dbReference type="SUPFAM" id="SSF46955">
    <property type="entry name" value="Putative DNA-binding domain"/>
    <property type="match status" value="1"/>
</dbReference>
<keyword evidence="9 22" id="KW-0436">Ligase</keyword>
<dbReference type="InterPro" id="IPR002547">
    <property type="entry name" value="tRNA-bd_dom"/>
</dbReference>
<dbReference type="GO" id="GO:0000049">
    <property type="term" value="F:tRNA binding"/>
    <property type="evidence" value="ECO:0007669"/>
    <property type="project" value="UniProtKB-KW"/>
</dbReference>
<evidence type="ECO:0000259" key="21">
    <source>
        <dbReference type="PROSITE" id="PS51483"/>
    </source>
</evidence>
<evidence type="ECO:0000256" key="4">
    <source>
        <dbReference type="ARBA" id="ARBA00011209"/>
    </source>
</evidence>
<dbReference type="SUPFAM" id="SSF54991">
    <property type="entry name" value="Anticodon-binding domain of PheRS"/>
    <property type="match status" value="1"/>
</dbReference>
<keyword evidence="11" id="KW-0547">Nucleotide-binding</keyword>
<evidence type="ECO:0000256" key="7">
    <source>
        <dbReference type="ARBA" id="ARBA00022490"/>
    </source>
</evidence>
<dbReference type="GO" id="GO:0006432">
    <property type="term" value="P:phenylalanyl-tRNA aminoacylation"/>
    <property type="evidence" value="ECO:0007669"/>
    <property type="project" value="InterPro"/>
</dbReference>
<dbReference type="Pfam" id="PF01588">
    <property type="entry name" value="tRNA_bind"/>
    <property type="match status" value="1"/>
</dbReference>
<gene>
    <name evidence="22" type="ORF">MNB_SV-9-1097</name>
</gene>
<evidence type="ECO:0000313" key="22">
    <source>
        <dbReference type="EMBL" id="SFV64368.1"/>
    </source>
</evidence>
<dbReference type="CDD" id="cd02796">
    <property type="entry name" value="tRNA_bind_bactPheRS"/>
    <property type="match status" value="1"/>
</dbReference>
<keyword evidence="10" id="KW-0479">Metal-binding</keyword>
<evidence type="ECO:0000256" key="17">
    <source>
        <dbReference type="ARBA" id="ARBA00033189"/>
    </source>
</evidence>
<evidence type="ECO:0000256" key="12">
    <source>
        <dbReference type="ARBA" id="ARBA00022840"/>
    </source>
</evidence>
<dbReference type="InterPro" id="IPR045864">
    <property type="entry name" value="aa-tRNA-synth_II/BPL/LPL"/>
</dbReference>
<dbReference type="FunFam" id="2.40.50.140:FF:000045">
    <property type="entry name" value="Phenylalanine--tRNA ligase beta subunit"/>
    <property type="match status" value="1"/>
</dbReference>
<keyword evidence="13" id="KW-0460">Magnesium</keyword>
<feature type="domain" description="TRNA-binding" evidence="19">
    <location>
        <begin position="39"/>
        <end position="150"/>
    </location>
</feature>
<comment type="subunit">
    <text evidence="4">Tetramer of two alpha and two beta subunits.</text>
</comment>
<dbReference type="GO" id="GO:0009328">
    <property type="term" value="C:phenylalanine-tRNA ligase complex"/>
    <property type="evidence" value="ECO:0007669"/>
    <property type="project" value="TreeGrafter"/>
</dbReference>
<evidence type="ECO:0000256" key="3">
    <source>
        <dbReference type="ARBA" id="ARBA00008653"/>
    </source>
</evidence>
<comment type="cofactor">
    <cofactor evidence="1">
        <name>Mg(2+)</name>
        <dbReference type="ChEBI" id="CHEBI:18420"/>
    </cofactor>
</comment>
<dbReference type="InterPro" id="IPR012340">
    <property type="entry name" value="NA-bd_OB-fold"/>
</dbReference>
<keyword evidence="12" id="KW-0067">ATP-binding</keyword>
<evidence type="ECO:0000259" key="19">
    <source>
        <dbReference type="PROSITE" id="PS50886"/>
    </source>
</evidence>
<name>A0A1W1CEU8_9ZZZZ</name>
<evidence type="ECO:0000256" key="9">
    <source>
        <dbReference type="ARBA" id="ARBA00022598"/>
    </source>
</evidence>
<evidence type="ECO:0000256" key="10">
    <source>
        <dbReference type="ARBA" id="ARBA00022723"/>
    </source>
</evidence>
<keyword evidence="16 22" id="KW-0030">Aminoacyl-tRNA synthetase</keyword>
<sequence>MIVTKNWLNEFVNLDEVSNETLYETFNSIGLEVDSIKTYSIPERVIIGKILSCVKHPDADKLNVCVVDIGGESRQIVCGASNVVDASFVAVALVGAVLGEDFKIDDVVLRGVDSAGMICASSELGLPDMGSGIMILDDSIGELVVGRELREYESFVDTVIELELTANRGDCLSVYGVARDLSVALKRELKPFSYQSKHRDRLGVARVADIQAKGDISGDLSYVLASVGVVSVSFLVNLRLSLVGVELGDGLSNVLAYATHTTGVILRGYRGEDLKGESGRIKLRVESIEDGVIAVSSKGRELSILGVNQEQSSVAKSGDELILLEASYIYPDTLVGAISQGDYDKDDLFYRTSRGSEPDIGFGLEFVTKILEEHSVCKCYEGYLSVLSDWESIRLGVIVGDINSIIGKDISKREIISILSSLGFGINNSSGDSFVVEIPRFRHDIKNIQDISEEILRIVGINNIPSKPLLFVEKSRLNGEVDLYKFKRSLRHRAVSVGLYESLSYVFSDCKVLSKYGFECTNRKLELLNPIAEDMNSLRSTLLVNLLDAVKRNVSYSAKSIGLFEIGAVFNEMRQQRDMFAMVWSGQGEIESVENSGKPSRIDFGGFVKRLSLVIGEFELVVCREHNGLIHPYQSADIIYNGKRCGYVSKLHPTVQGSYGLSDTFFSEISLDALMPKCIDAKPISKFQGVYKDLSIVVDESLGYSKVRDVISRLDLEILKSYYPIDVYQDDSLMGKKSLTIRFFIQSLEGTLKDRDIDVAMGVIMSSVERECKAVLR</sequence>
<keyword evidence="8" id="KW-0820">tRNA-binding</keyword>
<dbReference type="PROSITE" id="PS51447">
    <property type="entry name" value="FDX_ACB"/>
    <property type="match status" value="1"/>
</dbReference>
<dbReference type="CDD" id="cd00769">
    <property type="entry name" value="PheRS_beta_core"/>
    <property type="match status" value="1"/>
</dbReference>
<evidence type="ECO:0000256" key="6">
    <source>
        <dbReference type="ARBA" id="ARBA00017032"/>
    </source>
</evidence>
<dbReference type="SUPFAM" id="SSF55681">
    <property type="entry name" value="Class II aaRS and biotin synthetases"/>
    <property type="match status" value="1"/>
</dbReference>
<dbReference type="InterPro" id="IPR041616">
    <property type="entry name" value="PheRS_beta_core"/>
</dbReference>
<dbReference type="InterPro" id="IPR033714">
    <property type="entry name" value="tRNA_bind_bactPheRS"/>
</dbReference>
<dbReference type="SMART" id="SM00896">
    <property type="entry name" value="FDX-ACB"/>
    <property type="match status" value="1"/>
</dbReference>
<dbReference type="PROSITE" id="PS50886">
    <property type="entry name" value="TRBD"/>
    <property type="match status" value="1"/>
</dbReference>
<comment type="subcellular location">
    <subcellularLocation>
        <location evidence="2">Cytoplasm</location>
    </subcellularLocation>
</comment>
<evidence type="ECO:0000256" key="8">
    <source>
        <dbReference type="ARBA" id="ARBA00022555"/>
    </source>
</evidence>
<reference evidence="22" key="1">
    <citation type="submission" date="2016-10" db="EMBL/GenBank/DDBJ databases">
        <authorList>
            <person name="de Groot N.N."/>
        </authorList>
    </citation>
    <scope>NUCLEOTIDE SEQUENCE</scope>
</reference>
<feature type="domain" description="FDX-ACB" evidence="20">
    <location>
        <begin position="685"/>
        <end position="777"/>
    </location>
</feature>
<dbReference type="PANTHER" id="PTHR10947:SF0">
    <property type="entry name" value="PHENYLALANINE--TRNA LIGASE BETA SUBUNIT"/>
    <property type="match status" value="1"/>
</dbReference>
<dbReference type="InterPro" id="IPR005121">
    <property type="entry name" value="Fdx_antiC-bd"/>
</dbReference>
<dbReference type="Gene3D" id="2.40.50.140">
    <property type="entry name" value="Nucleic acid-binding proteins"/>
    <property type="match status" value="1"/>
</dbReference>
<evidence type="ECO:0000256" key="16">
    <source>
        <dbReference type="ARBA" id="ARBA00023146"/>
    </source>
</evidence>
<evidence type="ECO:0000256" key="13">
    <source>
        <dbReference type="ARBA" id="ARBA00022842"/>
    </source>
</evidence>
<keyword evidence="15" id="KW-0648">Protein biosynthesis</keyword>
<dbReference type="EC" id="6.1.1.20" evidence="5"/>
<dbReference type="AlphaFoldDB" id="A0A1W1CEU8"/>
<organism evidence="22">
    <name type="scientific">hydrothermal vent metagenome</name>
    <dbReference type="NCBI Taxonomy" id="652676"/>
    <lineage>
        <taxon>unclassified sequences</taxon>
        <taxon>metagenomes</taxon>
        <taxon>ecological metagenomes</taxon>
    </lineage>
</organism>